<dbReference type="EMBL" id="NSIT01000116">
    <property type="protein sequence ID" value="PJE78910.1"/>
    <property type="molecule type" value="Genomic_DNA"/>
</dbReference>
<protein>
    <submittedName>
        <fullName evidence="1">Uncharacterized protein</fullName>
    </submittedName>
</protein>
<gene>
    <name evidence="1" type="ORF">CI610_02142</name>
</gene>
<name>A0A2H9T6Q4_9ZZZZ</name>
<comment type="caution">
    <text evidence="1">The sequence shown here is derived from an EMBL/GenBank/DDBJ whole genome shotgun (WGS) entry which is preliminary data.</text>
</comment>
<evidence type="ECO:0000313" key="1">
    <source>
        <dbReference type="EMBL" id="PJE78910.1"/>
    </source>
</evidence>
<accession>A0A2H9T6Q4</accession>
<dbReference type="AlphaFoldDB" id="A0A2H9T6Q4"/>
<organism evidence="1">
    <name type="scientific">invertebrate metagenome</name>
    <dbReference type="NCBI Taxonomy" id="1711999"/>
    <lineage>
        <taxon>unclassified sequences</taxon>
        <taxon>metagenomes</taxon>
        <taxon>organismal metagenomes</taxon>
    </lineage>
</organism>
<proteinExistence type="predicted"/>
<sequence length="64" mass="7376">MLILNAISRTISHPILQALKYNYAYKKNYIRKEKPGIKQTSEALIWMTTTQGGSNNYAQRMTVL</sequence>
<reference evidence="1" key="1">
    <citation type="journal article" date="2017" name="Appl. Environ. Microbiol.">
        <title>Molecular characterization of an Endozoicomonas-like organism causing infection in king scallop Pecten maximus L.</title>
        <authorList>
            <person name="Cano I."/>
            <person name="van Aerle R."/>
            <person name="Ross S."/>
            <person name="Verner-Jeffreys D.W."/>
            <person name="Paley R.K."/>
            <person name="Rimmer G."/>
            <person name="Ryder D."/>
            <person name="Hooper P."/>
            <person name="Stone D."/>
            <person name="Feist S.W."/>
        </authorList>
    </citation>
    <scope>NUCLEOTIDE SEQUENCE</scope>
</reference>